<name>A0ABW1ELQ5_9BACT</name>
<accession>A0ABW1ELQ5</accession>
<dbReference type="GO" id="GO:0016787">
    <property type="term" value="F:hydrolase activity"/>
    <property type="evidence" value="ECO:0007669"/>
    <property type="project" value="UniProtKB-KW"/>
</dbReference>
<dbReference type="SUPFAM" id="SSF52266">
    <property type="entry name" value="SGNH hydrolase"/>
    <property type="match status" value="1"/>
</dbReference>
<reference evidence="3" key="1">
    <citation type="journal article" date="2019" name="Int. J. Syst. Evol. Microbiol.">
        <title>The Global Catalogue of Microorganisms (GCM) 10K type strain sequencing project: providing services to taxonomists for standard genome sequencing and annotation.</title>
        <authorList>
            <consortium name="The Broad Institute Genomics Platform"/>
            <consortium name="The Broad Institute Genome Sequencing Center for Infectious Disease"/>
            <person name="Wu L."/>
            <person name="Ma J."/>
        </authorList>
    </citation>
    <scope>NUCLEOTIDE SEQUENCE [LARGE SCALE GENOMIC DNA]</scope>
    <source>
        <strain evidence="3">JCM 4087</strain>
    </source>
</reference>
<keyword evidence="3" id="KW-1185">Reference proteome</keyword>
<dbReference type="InterPro" id="IPR036514">
    <property type="entry name" value="SGNH_hydro_sf"/>
</dbReference>
<keyword evidence="2" id="KW-0378">Hydrolase</keyword>
<dbReference type="Gene3D" id="3.40.50.1110">
    <property type="entry name" value="SGNH hydrolase"/>
    <property type="match status" value="1"/>
</dbReference>
<dbReference type="InterPro" id="IPR051532">
    <property type="entry name" value="Ester_Hydrolysis_Enzymes"/>
</dbReference>
<evidence type="ECO:0000313" key="2">
    <source>
        <dbReference type="EMBL" id="MFC5864205.1"/>
    </source>
</evidence>
<dbReference type="InterPro" id="IPR013830">
    <property type="entry name" value="SGNH_hydro"/>
</dbReference>
<dbReference type="Proteomes" id="UP001596091">
    <property type="component" value="Unassembled WGS sequence"/>
</dbReference>
<sequence length="180" mass="20061">MTLLFALSGCRYIKGDPKVAFLGDSLTQKWFYPEANFGIFGNTTEQILNRTPAVIDGRRYAKVILLGGTNDVLLHIDPTVTIGNLETIATQIQKAGEEPVLCEIPPIFHNFNLKDKTDFSEPVKALNEQIAQLAVRHGWKLVDYYDPMLGHPGYSSDGVHMKKLGYLTMERALLKVVPDA</sequence>
<evidence type="ECO:0000313" key="3">
    <source>
        <dbReference type="Proteomes" id="UP001596091"/>
    </source>
</evidence>
<gene>
    <name evidence="2" type="ORF">ACFPT7_18005</name>
</gene>
<proteinExistence type="predicted"/>
<dbReference type="PANTHER" id="PTHR30383:SF5">
    <property type="entry name" value="SGNH HYDROLASE-TYPE ESTERASE DOMAIN-CONTAINING PROTEIN"/>
    <property type="match status" value="1"/>
</dbReference>
<dbReference type="RefSeq" id="WP_263340616.1">
    <property type="nucleotide sequence ID" value="NZ_JAGSYH010000006.1"/>
</dbReference>
<organism evidence="2 3">
    <name type="scientific">Acidicapsa dinghuensis</name>
    <dbReference type="NCBI Taxonomy" id="2218256"/>
    <lineage>
        <taxon>Bacteria</taxon>
        <taxon>Pseudomonadati</taxon>
        <taxon>Acidobacteriota</taxon>
        <taxon>Terriglobia</taxon>
        <taxon>Terriglobales</taxon>
        <taxon>Acidobacteriaceae</taxon>
        <taxon>Acidicapsa</taxon>
    </lineage>
</organism>
<protein>
    <submittedName>
        <fullName evidence="2">SGNH/GDSL hydrolase family protein</fullName>
    </submittedName>
</protein>
<comment type="caution">
    <text evidence="2">The sequence shown here is derived from an EMBL/GenBank/DDBJ whole genome shotgun (WGS) entry which is preliminary data.</text>
</comment>
<dbReference type="Pfam" id="PF13472">
    <property type="entry name" value="Lipase_GDSL_2"/>
    <property type="match status" value="1"/>
</dbReference>
<dbReference type="PANTHER" id="PTHR30383">
    <property type="entry name" value="THIOESTERASE 1/PROTEASE 1/LYSOPHOSPHOLIPASE L1"/>
    <property type="match status" value="1"/>
</dbReference>
<evidence type="ECO:0000259" key="1">
    <source>
        <dbReference type="Pfam" id="PF13472"/>
    </source>
</evidence>
<dbReference type="EMBL" id="JBHSPH010000008">
    <property type="protein sequence ID" value="MFC5864205.1"/>
    <property type="molecule type" value="Genomic_DNA"/>
</dbReference>
<feature type="domain" description="SGNH hydrolase-type esterase" evidence="1">
    <location>
        <begin position="18"/>
        <end position="166"/>
    </location>
</feature>